<dbReference type="Pfam" id="PF00023">
    <property type="entry name" value="Ank"/>
    <property type="match status" value="1"/>
</dbReference>
<keyword evidence="1" id="KW-0040">ANK repeat</keyword>
<dbReference type="Proteomes" id="UP000681722">
    <property type="component" value="Unassembled WGS sequence"/>
</dbReference>
<dbReference type="Proteomes" id="UP000677228">
    <property type="component" value="Unassembled WGS sequence"/>
</dbReference>
<organism evidence="3 6">
    <name type="scientific">Didymodactylos carnosus</name>
    <dbReference type="NCBI Taxonomy" id="1234261"/>
    <lineage>
        <taxon>Eukaryota</taxon>
        <taxon>Metazoa</taxon>
        <taxon>Spiralia</taxon>
        <taxon>Gnathifera</taxon>
        <taxon>Rotifera</taxon>
        <taxon>Eurotatoria</taxon>
        <taxon>Bdelloidea</taxon>
        <taxon>Philodinida</taxon>
        <taxon>Philodinidae</taxon>
        <taxon>Didymodactylos</taxon>
    </lineage>
</organism>
<dbReference type="Gene3D" id="1.25.40.20">
    <property type="entry name" value="Ankyrin repeat-containing domain"/>
    <property type="match status" value="1"/>
</dbReference>
<dbReference type="InterPro" id="IPR036770">
    <property type="entry name" value="Ankyrin_rpt-contain_sf"/>
</dbReference>
<dbReference type="EMBL" id="CAJNOQ010002508">
    <property type="protein sequence ID" value="CAF0962199.1"/>
    <property type="molecule type" value="Genomic_DNA"/>
</dbReference>
<accession>A0A814DZG1</accession>
<sequence>MYLRTLSLDVINRIVSNGSTALHATAYYGHYTIVKLLLERGALRAQQNKSYHLTPKAEASNPEIKALFDRQEYSNERRFGGKSLNIGWIVADPNILERASKYRRRLEKMSNNLKYSVNIIVQEYINKLPSTSSVDNNTIECLRLLFRQARDNDDPIHCVKAYTMQSLFYKRLNEDLAETLDRVKNMIIIAGTSYLYLLIFRPLTGHFQKHK</sequence>
<evidence type="ECO:0000313" key="2">
    <source>
        <dbReference type="EMBL" id="CAF0798905.1"/>
    </source>
</evidence>
<gene>
    <name evidence="3" type="ORF">GPM918_LOCUS11813</name>
    <name evidence="2" type="ORF">OVA965_LOCUS4538</name>
    <name evidence="5" type="ORF">SRO942_LOCUS11814</name>
    <name evidence="4" type="ORF">TMI583_LOCUS4536</name>
</gene>
<dbReference type="SMART" id="SM00248">
    <property type="entry name" value="ANK"/>
    <property type="match status" value="1"/>
</dbReference>
<dbReference type="EMBL" id="CAJOBC010002508">
    <property type="protein sequence ID" value="CAF3736624.1"/>
    <property type="molecule type" value="Genomic_DNA"/>
</dbReference>
<evidence type="ECO:0000313" key="6">
    <source>
        <dbReference type="Proteomes" id="UP000663829"/>
    </source>
</evidence>
<protein>
    <recommendedName>
        <fullName evidence="7">Ankyrin repeat protein</fullName>
    </recommendedName>
</protein>
<evidence type="ECO:0000313" key="5">
    <source>
        <dbReference type="EMBL" id="CAF3736624.1"/>
    </source>
</evidence>
<dbReference type="AlphaFoldDB" id="A0A814DZG1"/>
<evidence type="ECO:0000313" key="3">
    <source>
        <dbReference type="EMBL" id="CAF0962199.1"/>
    </source>
</evidence>
<reference evidence="3" key="1">
    <citation type="submission" date="2021-02" db="EMBL/GenBank/DDBJ databases">
        <authorList>
            <person name="Nowell W R."/>
        </authorList>
    </citation>
    <scope>NUCLEOTIDE SEQUENCE</scope>
</reference>
<dbReference type="EMBL" id="CAJOBA010001202">
    <property type="protein sequence ID" value="CAF3582135.1"/>
    <property type="molecule type" value="Genomic_DNA"/>
</dbReference>
<dbReference type="InterPro" id="IPR002110">
    <property type="entry name" value="Ankyrin_rpt"/>
</dbReference>
<dbReference type="EMBL" id="CAJNOK010001202">
    <property type="protein sequence ID" value="CAF0798905.1"/>
    <property type="molecule type" value="Genomic_DNA"/>
</dbReference>
<keyword evidence="6" id="KW-1185">Reference proteome</keyword>
<dbReference type="PROSITE" id="PS50297">
    <property type="entry name" value="ANK_REP_REGION"/>
    <property type="match status" value="1"/>
</dbReference>
<dbReference type="PROSITE" id="PS50088">
    <property type="entry name" value="ANK_REPEAT"/>
    <property type="match status" value="1"/>
</dbReference>
<feature type="repeat" description="ANK" evidence="1">
    <location>
        <begin position="17"/>
        <end position="49"/>
    </location>
</feature>
<dbReference type="OrthoDB" id="194358at2759"/>
<dbReference type="Proteomes" id="UP000682733">
    <property type="component" value="Unassembled WGS sequence"/>
</dbReference>
<name>A0A814DZG1_9BILA</name>
<dbReference type="SUPFAM" id="SSF48403">
    <property type="entry name" value="Ankyrin repeat"/>
    <property type="match status" value="1"/>
</dbReference>
<evidence type="ECO:0000313" key="4">
    <source>
        <dbReference type="EMBL" id="CAF3582135.1"/>
    </source>
</evidence>
<comment type="caution">
    <text evidence="3">The sequence shown here is derived from an EMBL/GenBank/DDBJ whole genome shotgun (WGS) entry which is preliminary data.</text>
</comment>
<proteinExistence type="predicted"/>
<dbReference type="Proteomes" id="UP000663829">
    <property type="component" value="Unassembled WGS sequence"/>
</dbReference>
<evidence type="ECO:0000256" key="1">
    <source>
        <dbReference type="PROSITE-ProRule" id="PRU00023"/>
    </source>
</evidence>
<evidence type="ECO:0008006" key="7">
    <source>
        <dbReference type="Google" id="ProtNLM"/>
    </source>
</evidence>